<dbReference type="Proteomes" id="UP000030760">
    <property type="component" value="Unassembled WGS sequence"/>
</dbReference>
<evidence type="ECO:0000256" key="1">
    <source>
        <dbReference type="SAM" id="MobiDB-lite"/>
    </source>
</evidence>
<feature type="region of interest" description="Disordered" evidence="1">
    <location>
        <begin position="54"/>
        <end position="84"/>
    </location>
</feature>
<feature type="region of interest" description="Disordered" evidence="1">
    <location>
        <begin position="15"/>
        <end position="34"/>
    </location>
</feature>
<evidence type="ECO:0000313" key="2">
    <source>
        <dbReference type="EMBL" id="EMF57994.1"/>
    </source>
</evidence>
<feature type="compositionally biased region" description="Low complexity" evidence="1">
    <location>
        <begin position="24"/>
        <end position="34"/>
    </location>
</feature>
<sequence length="108" mass="11556">MRRHAGARARIWRDGGATRARTMSSASTFAGSTGATATCRRLRISGTIEEPLGRNVTVAPPAPLSATASKAPIRRSWQTPGHRPTDQVLVRFLVPDGALSPRRPTIDA</sequence>
<protein>
    <submittedName>
        <fullName evidence="2">Uncharacterized protein</fullName>
    </submittedName>
</protein>
<name>M3G0B3_9ACTN</name>
<dbReference type="AlphaFoldDB" id="M3G0B3"/>
<accession>M3G0B3</accession>
<gene>
    <name evidence="2" type="ORF">SBD_0665</name>
</gene>
<reference evidence="3" key="1">
    <citation type="journal article" date="2013" name="Genome Announc.">
        <title>Draft Genome Sequence of Streptomyces bottropensis ATCC 25435, a Bottromycin-Producing Actinomycete.</title>
        <authorList>
            <person name="Zhang H."/>
            <person name="Zhou W."/>
            <person name="Zhuang Y."/>
            <person name="Liang X."/>
            <person name="Liu T."/>
        </authorList>
    </citation>
    <scope>NUCLEOTIDE SEQUENCE [LARGE SCALE GENOMIC DNA]</scope>
    <source>
        <strain evidence="3">ATCC 25435</strain>
    </source>
</reference>
<evidence type="ECO:0000313" key="3">
    <source>
        <dbReference type="Proteomes" id="UP000030760"/>
    </source>
</evidence>
<dbReference type="EMBL" id="KB405056">
    <property type="protein sequence ID" value="EMF57994.1"/>
    <property type="molecule type" value="Genomic_DNA"/>
</dbReference>
<proteinExistence type="predicted"/>
<organism evidence="2 3">
    <name type="scientific">Streptomyces bottropensis ATCC 25435</name>
    <dbReference type="NCBI Taxonomy" id="1054862"/>
    <lineage>
        <taxon>Bacteria</taxon>
        <taxon>Bacillati</taxon>
        <taxon>Actinomycetota</taxon>
        <taxon>Actinomycetes</taxon>
        <taxon>Kitasatosporales</taxon>
        <taxon>Streptomycetaceae</taxon>
        <taxon>Streptomyces</taxon>
    </lineage>
</organism>